<organism evidence="1 2">
    <name type="scientific">Pedococcus bigeumensis</name>
    <dbReference type="NCBI Taxonomy" id="433644"/>
    <lineage>
        <taxon>Bacteria</taxon>
        <taxon>Bacillati</taxon>
        <taxon>Actinomycetota</taxon>
        <taxon>Actinomycetes</taxon>
        <taxon>Micrococcales</taxon>
        <taxon>Intrasporangiaceae</taxon>
        <taxon>Pedococcus</taxon>
    </lineage>
</organism>
<comment type="caution">
    <text evidence="1">The sequence shown here is derived from an EMBL/GenBank/DDBJ whole genome shotgun (WGS) entry which is preliminary data.</text>
</comment>
<dbReference type="AlphaFoldDB" id="A0A502D3Z3"/>
<protein>
    <recommendedName>
        <fullName evidence="3">Coenzyme PQQ synthesis protein D (PqqD)</fullName>
    </recommendedName>
</protein>
<dbReference type="InterPro" id="IPR041881">
    <property type="entry name" value="PqqD_sf"/>
</dbReference>
<keyword evidence="2" id="KW-1185">Reference proteome</keyword>
<accession>A0A502D3Z3</accession>
<name>A0A502D3Z3_9MICO</name>
<gene>
    <name evidence="1" type="ORF">EAH86_00910</name>
</gene>
<evidence type="ECO:0000313" key="1">
    <source>
        <dbReference type="EMBL" id="TPG19109.1"/>
    </source>
</evidence>
<dbReference type="Proteomes" id="UP000317722">
    <property type="component" value="Unassembled WGS sequence"/>
</dbReference>
<dbReference type="RefSeq" id="WP_140736751.1">
    <property type="nucleotide sequence ID" value="NZ_RCZM01000001.1"/>
</dbReference>
<proteinExistence type="predicted"/>
<evidence type="ECO:0008006" key="3">
    <source>
        <dbReference type="Google" id="ProtNLM"/>
    </source>
</evidence>
<dbReference type="EMBL" id="RCZM01000001">
    <property type="protein sequence ID" value="TPG19109.1"/>
    <property type="molecule type" value="Genomic_DNA"/>
</dbReference>
<dbReference type="OrthoDB" id="3790737at2"/>
<sequence>MRARYLPAVDRVDRDGEAVLLVDREVVRLSALATTLLDSCPDWTPVSELVDVLLAAYGPTPEGVDPAAATDAALRTLAAQGLVELD</sequence>
<evidence type="ECO:0000313" key="2">
    <source>
        <dbReference type="Proteomes" id="UP000317722"/>
    </source>
</evidence>
<dbReference type="Gene3D" id="1.10.10.1150">
    <property type="entry name" value="Coenzyme PQQ synthesis protein D (PqqD)"/>
    <property type="match status" value="1"/>
</dbReference>
<reference evidence="1 2" key="1">
    <citation type="journal article" date="2019" name="Environ. Microbiol.">
        <title>Species interactions and distinct microbial communities in high Arctic permafrost affected cryosols are associated with the CH4 and CO2 gas fluxes.</title>
        <authorList>
            <person name="Altshuler I."/>
            <person name="Hamel J."/>
            <person name="Turney S."/>
            <person name="Magnuson E."/>
            <person name="Levesque R."/>
            <person name="Greer C."/>
            <person name="Whyte L.G."/>
        </authorList>
    </citation>
    <scope>NUCLEOTIDE SEQUENCE [LARGE SCALE GENOMIC DNA]</scope>
    <source>
        <strain evidence="1 2">S9.3A</strain>
    </source>
</reference>